<protein>
    <submittedName>
        <fullName evidence="1">Uncharacterized protein</fullName>
    </submittedName>
</protein>
<keyword evidence="2" id="KW-1185">Reference proteome</keyword>
<evidence type="ECO:0000313" key="2">
    <source>
        <dbReference type="Proteomes" id="UP000518316"/>
    </source>
</evidence>
<dbReference type="Proteomes" id="UP000518316">
    <property type="component" value="Unassembled WGS sequence"/>
</dbReference>
<dbReference type="AlphaFoldDB" id="A0A7W3TQL0"/>
<evidence type="ECO:0000313" key="1">
    <source>
        <dbReference type="EMBL" id="MBB1069083.1"/>
    </source>
</evidence>
<accession>A0A7W3TQL0</accession>
<organism evidence="1 2">
    <name type="scientific">Limosilactobacillus albertensis</name>
    <dbReference type="NCBI Taxonomy" id="2759752"/>
    <lineage>
        <taxon>Bacteria</taxon>
        <taxon>Bacillati</taxon>
        <taxon>Bacillota</taxon>
        <taxon>Bacilli</taxon>
        <taxon>Lactobacillales</taxon>
        <taxon>Lactobacillaceae</taxon>
        <taxon>Limosilactobacillus</taxon>
    </lineage>
</organism>
<name>A0A7W3TQL0_9LACO</name>
<proteinExistence type="predicted"/>
<sequence length="65" mass="7584">MALTESQHKAINSYRSKHKAQVQYINRRSVAKNFILKDATEEDLEMLMGHIKERQNSLIQQKKGV</sequence>
<dbReference type="RefSeq" id="WP_182597757.1">
    <property type="nucleotide sequence ID" value="NZ_JACIVC010000044.1"/>
</dbReference>
<reference evidence="1 2" key="1">
    <citation type="submission" date="2020-07" db="EMBL/GenBank/DDBJ databases">
        <title>Description of Limosilactobacillus balticus sp. nov., Limosilactobacillus agrestis sp. nov., Limosilactobacillus albertensis sp. nov., Limosilactobacillus rudii sp. nov., Limosilactobacillus fastidiosus sp. nov., five novel Limosilactobacillus species isolated from the vertebrate gastrointestinal tract, and proposal of 6 subspecies of Limosilactobacillus reuteri adapted to the gastrointestinal tract of specific vertebrate hosts.</title>
        <authorList>
            <person name="Li F."/>
            <person name="Cheng C."/>
            <person name="Zheng J."/>
            <person name="Quevedo R.M."/>
            <person name="Li J."/>
            <person name="Roos S."/>
            <person name="Gaenzle M.G."/>
            <person name="Walter J."/>
        </authorList>
    </citation>
    <scope>NUCLEOTIDE SEQUENCE [LARGE SCALE GENOMIC DNA]</scope>
    <source>
        <strain evidence="1 2">RRLNB_1_1</strain>
    </source>
</reference>
<comment type="caution">
    <text evidence="1">The sequence shown here is derived from an EMBL/GenBank/DDBJ whole genome shotgun (WGS) entry which is preliminary data.</text>
</comment>
<dbReference type="EMBL" id="JACIVC010000044">
    <property type="protein sequence ID" value="MBB1069083.1"/>
    <property type="molecule type" value="Genomic_DNA"/>
</dbReference>
<gene>
    <name evidence="1" type="ORF">H5S40_02720</name>
</gene>